<keyword evidence="1" id="KW-1133">Transmembrane helix</keyword>
<evidence type="ECO:0000313" key="2">
    <source>
        <dbReference type="EMBL" id="GAA4010805.1"/>
    </source>
</evidence>
<dbReference type="Proteomes" id="UP001501310">
    <property type="component" value="Unassembled WGS sequence"/>
</dbReference>
<accession>A0ABP7SEN3</accession>
<sequence length="68" mass="7432">MSDGAIQRSLQSAKARLMAIRRKPPHPARGLIIWLILLAVLVALAIWLAGSVKEQPTRPIEVDVARPA</sequence>
<comment type="caution">
    <text evidence="2">The sequence shown here is derived from an EMBL/GenBank/DDBJ whole genome shotgun (WGS) entry which is preliminary data.</text>
</comment>
<keyword evidence="1" id="KW-0472">Membrane</keyword>
<keyword evidence="1" id="KW-0812">Transmembrane</keyword>
<evidence type="ECO:0000256" key="1">
    <source>
        <dbReference type="SAM" id="Phobius"/>
    </source>
</evidence>
<keyword evidence="3" id="KW-1185">Reference proteome</keyword>
<proteinExistence type="predicted"/>
<feature type="transmembrane region" description="Helical" evidence="1">
    <location>
        <begin position="31"/>
        <end position="49"/>
    </location>
</feature>
<dbReference type="EMBL" id="BAAAZD010000002">
    <property type="protein sequence ID" value="GAA4010805.1"/>
    <property type="molecule type" value="Genomic_DNA"/>
</dbReference>
<reference evidence="3" key="1">
    <citation type="journal article" date="2019" name="Int. J. Syst. Evol. Microbiol.">
        <title>The Global Catalogue of Microorganisms (GCM) 10K type strain sequencing project: providing services to taxonomists for standard genome sequencing and annotation.</title>
        <authorList>
            <consortium name="The Broad Institute Genomics Platform"/>
            <consortium name="The Broad Institute Genome Sequencing Center for Infectious Disease"/>
            <person name="Wu L."/>
            <person name="Ma J."/>
        </authorList>
    </citation>
    <scope>NUCLEOTIDE SEQUENCE [LARGE SCALE GENOMIC DNA]</scope>
    <source>
        <strain evidence="3">JCM 16603</strain>
    </source>
</reference>
<organism evidence="2 3">
    <name type="scientific">Sphingomonas humi</name>
    <dbReference type="NCBI Taxonomy" id="335630"/>
    <lineage>
        <taxon>Bacteria</taxon>
        <taxon>Pseudomonadati</taxon>
        <taxon>Pseudomonadota</taxon>
        <taxon>Alphaproteobacteria</taxon>
        <taxon>Sphingomonadales</taxon>
        <taxon>Sphingomonadaceae</taxon>
        <taxon>Sphingomonas</taxon>
    </lineage>
</organism>
<name>A0ABP7SEN3_9SPHN</name>
<gene>
    <name evidence="2" type="ORF">GCM10022211_26720</name>
</gene>
<evidence type="ECO:0000313" key="3">
    <source>
        <dbReference type="Proteomes" id="UP001501310"/>
    </source>
</evidence>
<protein>
    <submittedName>
        <fullName evidence="2">Uncharacterized protein</fullName>
    </submittedName>
</protein>